<comment type="caution">
    <text evidence="1">The sequence shown here is derived from an EMBL/GenBank/DDBJ whole genome shotgun (WGS) entry which is preliminary data.</text>
</comment>
<gene>
    <name evidence="1" type="ORF">HR08_01080</name>
</gene>
<accession>A0A0A2FD14</accession>
<reference evidence="1 2" key="1">
    <citation type="submission" date="2014-08" db="EMBL/GenBank/DDBJ databases">
        <title>Porphyromonas gulae strain:COT-052_OH1451 Genome sequencing.</title>
        <authorList>
            <person name="Wallis C."/>
            <person name="Deusch O."/>
            <person name="O'Flynn C."/>
            <person name="Davis I."/>
            <person name="Jospin G."/>
            <person name="Darling A.E."/>
            <person name="Coil D.A."/>
            <person name="Alexiev A."/>
            <person name="Horsfall A."/>
            <person name="Kirkwood N."/>
            <person name="Harris S."/>
            <person name="Eisen J.A."/>
        </authorList>
    </citation>
    <scope>NUCLEOTIDE SEQUENCE [LARGE SCALE GENOMIC DNA]</scope>
    <source>
        <strain evidence="2">COT-052 OH1451</strain>
    </source>
</reference>
<evidence type="ECO:0000313" key="1">
    <source>
        <dbReference type="EMBL" id="KGN88012.1"/>
    </source>
</evidence>
<proteinExistence type="predicted"/>
<organism evidence="1 2">
    <name type="scientific">Porphyromonas gulae</name>
    <dbReference type="NCBI Taxonomy" id="111105"/>
    <lineage>
        <taxon>Bacteria</taxon>
        <taxon>Pseudomonadati</taxon>
        <taxon>Bacteroidota</taxon>
        <taxon>Bacteroidia</taxon>
        <taxon>Bacteroidales</taxon>
        <taxon>Porphyromonadaceae</taxon>
        <taxon>Porphyromonas</taxon>
    </lineage>
</organism>
<dbReference type="Proteomes" id="UP000030130">
    <property type="component" value="Unassembled WGS sequence"/>
</dbReference>
<dbReference type="AlphaFoldDB" id="A0A0A2FD14"/>
<protein>
    <submittedName>
        <fullName evidence="1">Uncharacterized protein</fullName>
    </submittedName>
</protein>
<name>A0A0A2FD14_9PORP</name>
<sequence length="77" mass="8796">METITNKAMKKEDIQKAIWLQADLENVQQALKASSILCIIPDMCGISEVRLRDEAMCVVKKALLEYRKNIETEIESL</sequence>
<dbReference type="EMBL" id="JRAI01000005">
    <property type="protein sequence ID" value="KGN88012.1"/>
    <property type="molecule type" value="Genomic_DNA"/>
</dbReference>
<evidence type="ECO:0000313" key="2">
    <source>
        <dbReference type="Proteomes" id="UP000030130"/>
    </source>
</evidence>